<evidence type="ECO:0000259" key="9">
    <source>
        <dbReference type="Pfam" id="PF13870"/>
    </source>
</evidence>
<dbReference type="PANTHER" id="PTHR15654">
    <property type="entry name" value="COILED-COIL DOMAIN-CONTAINING PROTEIN 113-RELATED"/>
    <property type="match status" value="1"/>
</dbReference>
<evidence type="ECO:0000256" key="3">
    <source>
        <dbReference type="ARBA" id="ARBA00023054"/>
    </source>
</evidence>
<dbReference type="GO" id="GO:0036064">
    <property type="term" value="C:ciliary basal body"/>
    <property type="evidence" value="ECO:0007669"/>
    <property type="project" value="TreeGrafter"/>
</dbReference>
<feature type="compositionally biased region" description="Low complexity" evidence="8">
    <location>
        <begin position="419"/>
        <end position="432"/>
    </location>
</feature>
<dbReference type="GO" id="GO:0060271">
    <property type="term" value="P:cilium assembly"/>
    <property type="evidence" value="ECO:0007669"/>
    <property type="project" value="TreeGrafter"/>
</dbReference>
<accession>A0A2A4JM89</accession>
<comment type="subcellular location">
    <subcellularLocation>
        <location evidence="1">Cell projection</location>
        <location evidence="1">Cilium</location>
    </subcellularLocation>
</comment>
<keyword evidence="2" id="KW-0970">Cilium biogenesis/degradation</keyword>
<sequence length="449" mass="51129">MVLTSRDSSSLSGFAVEVLETYELVKLVEDLRKDIRILKLENEVLEKSIIRLDPALMNGVYQALDFATKWQQHGGDIATNSMGSFVKTPTQSKFGLIESILSGPSRMFASQSRLFRRVDSSGKICGSVMSGFGPRININERLELLSITMECQQSELEKCRRNSKRKHAYLKAQMEEAQLRAIDIETSTEEFNKEVVKDAWDPITLRIPAEAWLKFLTDWLKTTDKQIGRLRLRTSTLNIQYRKLKDEAETKRELSENLTPVDFDKIKIENQECLKLLESKNLQLDDLKTMTGDANLNLTIHKKIMFFMNAYLGKVEKLKTHREQQTIQLDKEADMIEAQVKILTQKLSEIKKMRMTYHIPNTSDYVNLKEKAAELNYAIKRLETKLNIKQTAVTSANKRLKVLYSKNTLASSTYEDLSSSKVSAKTSSGKTSLGNKTSSGKTSKVDNSK</sequence>
<proteinExistence type="inferred from homology"/>
<evidence type="ECO:0000256" key="7">
    <source>
        <dbReference type="SAM" id="Coils"/>
    </source>
</evidence>
<dbReference type="InterPro" id="IPR025254">
    <property type="entry name" value="CCDC113/CCDC96_CC"/>
</dbReference>
<keyword evidence="3 7" id="KW-0175">Coiled coil</keyword>
<evidence type="ECO:0000256" key="8">
    <source>
        <dbReference type="SAM" id="MobiDB-lite"/>
    </source>
</evidence>
<evidence type="ECO:0000256" key="6">
    <source>
        <dbReference type="ARBA" id="ARBA00044798"/>
    </source>
</evidence>
<evidence type="ECO:0000256" key="1">
    <source>
        <dbReference type="ARBA" id="ARBA00004138"/>
    </source>
</evidence>
<dbReference type="InterPro" id="IPR051885">
    <property type="entry name" value="CC_CF"/>
</dbReference>
<reference evidence="10" key="1">
    <citation type="submission" date="2017-09" db="EMBL/GenBank/DDBJ databases">
        <title>Contemporary evolution of a Lepidopteran species, Heliothis virescens, in response to modern agricultural practices.</title>
        <authorList>
            <person name="Fritz M.L."/>
            <person name="Deyonke A.M."/>
            <person name="Papanicolaou A."/>
            <person name="Micinski S."/>
            <person name="Westbrook J."/>
            <person name="Gould F."/>
        </authorList>
    </citation>
    <scope>NUCLEOTIDE SEQUENCE [LARGE SCALE GENOMIC DNA]</scope>
    <source>
        <strain evidence="10">HvINT-</strain>
        <tissue evidence="10">Whole body</tissue>
    </source>
</reference>
<dbReference type="STRING" id="7102.A0A2A4JM89"/>
<feature type="region of interest" description="Disordered" evidence="8">
    <location>
        <begin position="413"/>
        <end position="449"/>
    </location>
</feature>
<feature type="coiled-coil region" evidence="7">
    <location>
        <begin position="333"/>
        <end position="399"/>
    </location>
</feature>
<comment type="caution">
    <text evidence="10">The sequence shown here is derived from an EMBL/GenBank/DDBJ whole genome shotgun (WGS) entry which is preliminary data.</text>
</comment>
<dbReference type="PANTHER" id="PTHR15654:SF2">
    <property type="entry name" value="COILED-COIL DOMAIN-CONTAINING PROTEIN 113"/>
    <property type="match status" value="1"/>
</dbReference>
<evidence type="ECO:0000256" key="2">
    <source>
        <dbReference type="ARBA" id="ARBA00022794"/>
    </source>
</evidence>
<feature type="domain" description="CCDC113/CCDC96 coiled-coil" evidence="9">
    <location>
        <begin position="222"/>
        <end position="391"/>
    </location>
</feature>
<dbReference type="Pfam" id="PF13870">
    <property type="entry name" value="CCDC113_CCDC96_CC"/>
    <property type="match status" value="1"/>
</dbReference>
<feature type="compositionally biased region" description="Polar residues" evidence="8">
    <location>
        <begin position="433"/>
        <end position="442"/>
    </location>
</feature>
<name>A0A2A4JM89_HELVI</name>
<evidence type="ECO:0000256" key="4">
    <source>
        <dbReference type="ARBA" id="ARBA00023273"/>
    </source>
</evidence>
<dbReference type="GO" id="GO:0005930">
    <property type="term" value="C:axoneme"/>
    <property type="evidence" value="ECO:0007669"/>
    <property type="project" value="TreeGrafter"/>
</dbReference>
<evidence type="ECO:0000256" key="5">
    <source>
        <dbReference type="ARBA" id="ARBA00044506"/>
    </source>
</evidence>
<evidence type="ECO:0000313" key="10">
    <source>
        <dbReference type="EMBL" id="PCG72939.1"/>
    </source>
</evidence>
<organism evidence="10">
    <name type="scientific">Heliothis virescens</name>
    <name type="common">Tobacco budworm moth</name>
    <dbReference type="NCBI Taxonomy" id="7102"/>
    <lineage>
        <taxon>Eukaryota</taxon>
        <taxon>Metazoa</taxon>
        <taxon>Ecdysozoa</taxon>
        <taxon>Arthropoda</taxon>
        <taxon>Hexapoda</taxon>
        <taxon>Insecta</taxon>
        <taxon>Pterygota</taxon>
        <taxon>Neoptera</taxon>
        <taxon>Endopterygota</taxon>
        <taxon>Lepidoptera</taxon>
        <taxon>Glossata</taxon>
        <taxon>Ditrysia</taxon>
        <taxon>Noctuoidea</taxon>
        <taxon>Noctuidae</taxon>
        <taxon>Heliothinae</taxon>
        <taxon>Heliothis</taxon>
    </lineage>
</organism>
<protein>
    <recommendedName>
        <fullName evidence="6">Cilia- and flagella-associated protein 263</fullName>
    </recommendedName>
</protein>
<keyword evidence="4" id="KW-0966">Cell projection</keyword>
<comment type="similarity">
    <text evidence="5">Belongs to the CFAP263 family.</text>
</comment>
<dbReference type="EMBL" id="NWSH01001044">
    <property type="protein sequence ID" value="PCG72939.1"/>
    <property type="molecule type" value="Genomic_DNA"/>
</dbReference>
<dbReference type="AlphaFoldDB" id="A0A2A4JM89"/>
<gene>
    <name evidence="10" type="ORF">B5V51_312</name>
</gene>